<dbReference type="STRING" id="155974.SAMN04487818_102486"/>
<dbReference type="RefSeq" id="WP_092775385.1">
    <property type="nucleotide sequence ID" value="NZ_FOGI01000002.1"/>
</dbReference>
<name>A0A1H9N4R0_9PSEU</name>
<dbReference type="SMART" id="SM00418">
    <property type="entry name" value="HTH_ARSR"/>
    <property type="match status" value="1"/>
</dbReference>
<proteinExistence type="predicted"/>
<keyword evidence="3" id="KW-1185">Reference proteome</keyword>
<evidence type="ECO:0000259" key="1">
    <source>
        <dbReference type="SMART" id="SM00418"/>
    </source>
</evidence>
<dbReference type="Gene3D" id="1.10.10.10">
    <property type="entry name" value="Winged helix-like DNA-binding domain superfamily/Winged helix DNA-binding domain"/>
    <property type="match status" value="1"/>
</dbReference>
<dbReference type="AlphaFoldDB" id="A0A1H9N4R0"/>
<reference evidence="3" key="1">
    <citation type="submission" date="2016-10" db="EMBL/GenBank/DDBJ databases">
        <authorList>
            <person name="Varghese N."/>
            <person name="Submissions S."/>
        </authorList>
    </citation>
    <scope>NUCLEOTIDE SEQUENCE [LARGE SCALE GENOMIC DNA]</scope>
    <source>
        <strain evidence="3">DSM 44260</strain>
    </source>
</reference>
<dbReference type="Proteomes" id="UP000199051">
    <property type="component" value="Unassembled WGS sequence"/>
</dbReference>
<feature type="domain" description="HTH arsR-type" evidence="1">
    <location>
        <begin position="13"/>
        <end position="84"/>
    </location>
</feature>
<dbReference type="InterPro" id="IPR036390">
    <property type="entry name" value="WH_DNA-bd_sf"/>
</dbReference>
<dbReference type="InterPro" id="IPR001845">
    <property type="entry name" value="HTH_ArsR_DNA-bd_dom"/>
</dbReference>
<dbReference type="EMBL" id="FOGI01000002">
    <property type="protein sequence ID" value="SER30403.1"/>
    <property type="molecule type" value="Genomic_DNA"/>
</dbReference>
<dbReference type="InterPro" id="IPR036388">
    <property type="entry name" value="WH-like_DNA-bd_sf"/>
</dbReference>
<evidence type="ECO:0000313" key="2">
    <source>
        <dbReference type="EMBL" id="SER30403.1"/>
    </source>
</evidence>
<dbReference type="GO" id="GO:0003700">
    <property type="term" value="F:DNA-binding transcription factor activity"/>
    <property type="evidence" value="ECO:0007669"/>
    <property type="project" value="InterPro"/>
</dbReference>
<dbReference type="SUPFAM" id="SSF46785">
    <property type="entry name" value="Winged helix' DNA-binding domain"/>
    <property type="match status" value="1"/>
</dbReference>
<dbReference type="CDD" id="cd00090">
    <property type="entry name" value="HTH_ARSR"/>
    <property type="match status" value="1"/>
</dbReference>
<evidence type="ECO:0000313" key="3">
    <source>
        <dbReference type="Proteomes" id="UP000199051"/>
    </source>
</evidence>
<organism evidence="2 3">
    <name type="scientific">Actinokineospora terrae</name>
    <dbReference type="NCBI Taxonomy" id="155974"/>
    <lineage>
        <taxon>Bacteria</taxon>
        <taxon>Bacillati</taxon>
        <taxon>Actinomycetota</taxon>
        <taxon>Actinomycetes</taxon>
        <taxon>Pseudonocardiales</taxon>
        <taxon>Pseudonocardiaceae</taxon>
        <taxon>Actinokineospora</taxon>
    </lineage>
</organism>
<protein>
    <submittedName>
        <fullName evidence="2">Helix-turn-helix domain-containing protein</fullName>
    </submittedName>
</protein>
<gene>
    <name evidence="2" type="ORF">SAMN04487818_102486</name>
</gene>
<sequence length="188" mass="21611">MTPRPRFNRVGADTLKVIAHPLRMRMLGVLRAHGPNTATGLAAWLGESSGTTSWHLRQLADAGFIEQDTERGNRRERWWRAAQDVTQVQSHTMPDDPETQDAYNTFLSALIDLGHERAARYIRTRHQLPQEWLHVSELSDWRLSMTPDELRELAVELNEVVERYRRTPAEGDETVTVQMQLFPTSESP</sequence>
<accession>A0A1H9N4R0</accession>
<dbReference type="Pfam" id="PF12840">
    <property type="entry name" value="HTH_20"/>
    <property type="match status" value="1"/>
</dbReference>
<dbReference type="InterPro" id="IPR011991">
    <property type="entry name" value="ArsR-like_HTH"/>
</dbReference>